<evidence type="ECO:0000313" key="2">
    <source>
        <dbReference type="EnsemblPlants" id="AES81456"/>
    </source>
</evidence>
<name>G7KVB4_MEDTR</name>
<protein>
    <submittedName>
        <fullName evidence="1 2">Uncharacterized protein</fullName>
    </submittedName>
</protein>
<dbReference type="EMBL" id="CM001223">
    <property type="protein sequence ID" value="AES81456.1"/>
    <property type="molecule type" value="Genomic_DNA"/>
</dbReference>
<organism evidence="1 3">
    <name type="scientific">Medicago truncatula</name>
    <name type="common">Barrel medic</name>
    <name type="synonym">Medicago tribuloides</name>
    <dbReference type="NCBI Taxonomy" id="3880"/>
    <lineage>
        <taxon>Eukaryota</taxon>
        <taxon>Viridiplantae</taxon>
        <taxon>Streptophyta</taxon>
        <taxon>Embryophyta</taxon>
        <taxon>Tracheophyta</taxon>
        <taxon>Spermatophyta</taxon>
        <taxon>Magnoliopsida</taxon>
        <taxon>eudicotyledons</taxon>
        <taxon>Gunneridae</taxon>
        <taxon>Pentapetalae</taxon>
        <taxon>rosids</taxon>
        <taxon>fabids</taxon>
        <taxon>Fabales</taxon>
        <taxon>Fabaceae</taxon>
        <taxon>Papilionoideae</taxon>
        <taxon>50 kb inversion clade</taxon>
        <taxon>NPAAA clade</taxon>
        <taxon>Hologalegina</taxon>
        <taxon>IRL clade</taxon>
        <taxon>Trifolieae</taxon>
        <taxon>Medicago</taxon>
    </lineage>
</organism>
<reference evidence="1 3" key="1">
    <citation type="journal article" date="2011" name="Nature">
        <title>The Medicago genome provides insight into the evolution of rhizobial symbioses.</title>
        <authorList>
            <person name="Young N.D."/>
            <person name="Debelle F."/>
            <person name="Oldroyd G.E."/>
            <person name="Geurts R."/>
            <person name="Cannon S.B."/>
            <person name="Udvardi M.K."/>
            <person name="Benedito V.A."/>
            <person name="Mayer K.F."/>
            <person name="Gouzy J."/>
            <person name="Schoof H."/>
            <person name="Van de Peer Y."/>
            <person name="Proost S."/>
            <person name="Cook D.R."/>
            <person name="Meyers B.C."/>
            <person name="Spannagl M."/>
            <person name="Cheung F."/>
            <person name="De Mita S."/>
            <person name="Krishnakumar V."/>
            <person name="Gundlach H."/>
            <person name="Zhou S."/>
            <person name="Mudge J."/>
            <person name="Bharti A.K."/>
            <person name="Murray J.D."/>
            <person name="Naoumkina M.A."/>
            <person name="Rosen B."/>
            <person name="Silverstein K.A."/>
            <person name="Tang H."/>
            <person name="Rombauts S."/>
            <person name="Zhao P.X."/>
            <person name="Zhou P."/>
            <person name="Barbe V."/>
            <person name="Bardou P."/>
            <person name="Bechner M."/>
            <person name="Bellec A."/>
            <person name="Berger A."/>
            <person name="Berges H."/>
            <person name="Bidwell S."/>
            <person name="Bisseling T."/>
            <person name="Choisne N."/>
            <person name="Couloux A."/>
            <person name="Denny R."/>
            <person name="Deshpande S."/>
            <person name="Dai X."/>
            <person name="Doyle J.J."/>
            <person name="Dudez A.M."/>
            <person name="Farmer A.D."/>
            <person name="Fouteau S."/>
            <person name="Franken C."/>
            <person name="Gibelin C."/>
            <person name="Gish J."/>
            <person name="Goldstein S."/>
            <person name="Gonzalez A.J."/>
            <person name="Green P.J."/>
            <person name="Hallab A."/>
            <person name="Hartog M."/>
            <person name="Hua A."/>
            <person name="Humphray S.J."/>
            <person name="Jeong D.H."/>
            <person name="Jing Y."/>
            <person name="Jocker A."/>
            <person name="Kenton S.M."/>
            <person name="Kim D.J."/>
            <person name="Klee K."/>
            <person name="Lai H."/>
            <person name="Lang C."/>
            <person name="Lin S."/>
            <person name="Macmil S.L."/>
            <person name="Magdelenat G."/>
            <person name="Matthews L."/>
            <person name="McCorrison J."/>
            <person name="Monaghan E.L."/>
            <person name="Mun J.H."/>
            <person name="Najar F.Z."/>
            <person name="Nicholson C."/>
            <person name="Noirot C."/>
            <person name="O'Bleness M."/>
            <person name="Paule C.R."/>
            <person name="Poulain J."/>
            <person name="Prion F."/>
            <person name="Qin B."/>
            <person name="Qu C."/>
            <person name="Retzel E.F."/>
            <person name="Riddle C."/>
            <person name="Sallet E."/>
            <person name="Samain S."/>
            <person name="Samson N."/>
            <person name="Sanders I."/>
            <person name="Saurat O."/>
            <person name="Scarpelli C."/>
            <person name="Schiex T."/>
            <person name="Segurens B."/>
            <person name="Severin A.J."/>
            <person name="Sherrier D.J."/>
            <person name="Shi R."/>
            <person name="Sims S."/>
            <person name="Singer S.R."/>
            <person name="Sinharoy S."/>
            <person name="Sterck L."/>
            <person name="Viollet A."/>
            <person name="Wang B.B."/>
            <person name="Wang K."/>
            <person name="Wang M."/>
            <person name="Wang X."/>
            <person name="Warfsmann J."/>
            <person name="Weissenbach J."/>
            <person name="White D.D."/>
            <person name="White J.D."/>
            <person name="Wiley G.B."/>
            <person name="Wincker P."/>
            <person name="Xing Y."/>
            <person name="Yang L."/>
            <person name="Yao Z."/>
            <person name="Ying F."/>
            <person name="Zhai J."/>
            <person name="Zhou L."/>
            <person name="Zuber A."/>
            <person name="Denarie J."/>
            <person name="Dixon R.A."/>
            <person name="May G.D."/>
            <person name="Schwartz D.C."/>
            <person name="Rogers J."/>
            <person name="Quetier F."/>
            <person name="Town C.D."/>
            <person name="Roe B.A."/>
        </authorList>
    </citation>
    <scope>NUCLEOTIDE SEQUENCE [LARGE SCALE GENOMIC DNA]</scope>
    <source>
        <strain evidence="1">A17</strain>
        <strain evidence="2 3">cv. Jemalong A17</strain>
    </source>
</reference>
<dbReference type="Proteomes" id="UP000002051">
    <property type="component" value="Unassembled WGS sequence"/>
</dbReference>
<reference evidence="1 3" key="2">
    <citation type="journal article" date="2014" name="BMC Genomics">
        <title>An improved genome release (version Mt4.0) for the model legume Medicago truncatula.</title>
        <authorList>
            <person name="Tang H."/>
            <person name="Krishnakumar V."/>
            <person name="Bidwell S."/>
            <person name="Rosen B."/>
            <person name="Chan A."/>
            <person name="Zhou S."/>
            <person name="Gentzbittel L."/>
            <person name="Childs K.L."/>
            <person name="Yandell M."/>
            <person name="Gundlach H."/>
            <person name="Mayer K.F."/>
            <person name="Schwartz D.C."/>
            <person name="Town C.D."/>
        </authorList>
    </citation>
    <scope>GENOME REANNOTATION</scope>
    <source>
        <strain evidence="2 3">cv. Jemalong A17</strain>
    </source>
</reference>
<dbReference type="EnsemblPlants" id="AES81456">
    <property type="protein sequence ID" value="AES81456"/>
    <property type="gene ID" value="MTR_7g092950"/>
</dbReference>
<dbReference type="HOGENOM" id="CLU_1646253_0_0_1"/>
<proteinExistence type="predicted"/>
<dbReference type="OMA" id="INSNTYH"/>
<reference evidence="2" key="3">
    <citation type="submission" date="2015-04" db="UniProtKB">
        <authorList>
            <consortium name="EnsemblPlants"/>
        </authorList>
    </citation>
    <scope>IDENTIFICATION</scope>
    <source>
        <strain evidence="2">cv. Jemalong A17</strain>
    </source>
</reference>
<gene>
    <name evidence="1" type="ordered locus">MTR_7g092950</name>
</gene>
<sequence length="161" mass="18817">MNFFNIGFHSHLILHLWNKVRPNFINEIIFVKPCNQTFYGITIIQEANQRALDWVNNIPKEKWTQLWNSMFKGTRNLPVTFIVQSTYYRLVCLFAERAQGVFARVGSGDVFNEYCVNVVKDDINSNTYHVEQFFRKRYTFSVCEASTTGREGQMVVSIGQI</sequence>
<accession>G7KVB4</accession>
<keyword evidence="3" id="KW-1185">Reference proteome</keyword>
<dbReference type="PaxDb" id="3880-AES81456"/>
<evidence type="ECO:0000313" key="1">
    <source>
        <dbReference type="EMBL" id="AES81456.1"/>
    </source>
</evidence>
<evidence type="ECO:0000313" key="3">
    <source>
        <dbReference type="Proteomes" id="UP000002051"/>
    </source>
</evidence>
<dbReference type="AlphaFoldDB" id="G7KVB4"/>